<feature type="domain" description="ERCC4" evidence="27">
    <location>
        <begin position="832"/>
        <end position="1110"/>
    </location>
</feature>
<dbReference type="SUPFAM" id="SSF53756">
    <property type="entry name" value="UDP-Glycosyltransferase/glycogen phosphorylase"/>
    <property type="match status" value="1"/>
</dbReference>
<keyword evidence="13" id="KW-1133">Transmembrane helix</keyword>
<dbReference type="FunFam" id="1.10.150.670:FF:000004">
    <property type="entry name" value="Crossover junction endonuclease EME1"/>
    <property type="match status" value="1"/>
</dbReference>
<dbReference type="GO" id="GO:0005789">
    <property type="term" value="C:endoplasmic reticulum membrane"/>
    <property type="evidence" value="ECO:0007669"/>
    <property type="project" value="UniProtKB-SubCell"/>
</dbReference>
<evidence type="ECO:0000256" key="6">
    <source>
        <dbReference type="ARBA" id="ARBA00011969"/>
    </source>
</evidence>
<evidence type="ECO:0000256" key="21">
    <source>
        <dbReference type="ARBA" id="ARBA00032047"/>
    </source>
</evidence>
<evidence type="ECO:0000256" key="20">
    <source>
        <dbReference type="ARBA" id="ARBA00030746"/>
    </source>
</evidence>
<evidence type="ECO:0000256" key="17">
    <source>
        <dbReference type="ARBA" id="ARBA00023204"/>
    </source>
</evidence>
<feature type="region of interest" description="Disordered" evidence="26">
    <location>
        <begin position="477"/>
        <end position="546"/>
    </location>
</feature>
<dbReference type="GO" id="GO:0005634">
    <property type="term" value="C:nucleus"/>
    <property type="evidence" value="ECO:0007669"/>
    <property type="project" value="UniProtKB-SubCell"/>
</dbReference>
<name>A0A8H4GK29_9EURO</name>
<dbReference type="EC" id="2.4.1.257" evidence="6"/>
<dbReference type="PANTHER" id="PTHR45918">
    <property type="entry name" value="ALPHA-1,3/1,6-MANNOSYLTRANSFERASE ALG2"/>
    <property type="match status" value="1"/>
</dbReference>
<evidence type="ECO:0000256" key="15">
    <source>
        <dbReference type="ARBA" id="ARBA00023172"/>
    </source>
</evidence>
<keyword evidence="18" id="KW-0539">Nucleus</keyword>
<dbReference type="Pfam" id="PF00534">
    <property type="entry name" value="Glycos_transf_1"/>
    <property type="match status" value="1"/>
</dbReference>
<dbReference type="InterPro" id="IPR047521">
    <property type="entry name" value="XPF_nuclease_EME1_ascomycetes"/>
</dbReference>
<protein>
    <recommendedName>
        <fullName evidence="20">Asparagine-linked glycosylation protein 2</fullName>
        <ecNumber evidence="7">2.4.1.132</ecNumber>
        <ecNumber evidence="6">2.4.1.257</ecNumber>
    </recommendedName>
    <alternativeName>
        <fullName evidence="21">GDP-Man:Man(1)GlcNAc(2)-PP-Dol alpha-1,3-mannosyltransferase</fullName>
    </alternativeName>
    <alternativeName>
        <fullName evidence="23">GDP-Man:Man(1)GlcNAc(2)-PP-dolichol mannosyltransferase</fullName>
    </alternativeName>
    <alternativeName>
        <fullName evidence="22">GDP-Man:Man(2)GlcNAc(2)-PP-Dol alpha-1,6-mannosyltransferase</fullName>
    </alternativeName>
</protein>
<keyword evidence="14" id="KW-0472">Membrane</keyword>
<comment type="function">
    <text evidence="1">Mannosylates Man(2)GlcNAc(2)-dolichol diphosphate and Man(1)GlcNAc(2)-dolichol diphosphate to form Man(3)GlcNAc(2)-dolichol diphosphate.</text>
</comment>
<dbReference type="Gene3D" id="3.40.50.2000">
    <property type="entry name" value="Glycogen Phosphorylase B"/>
    <property type="match status" value="2"/>
</dbReference>
<dbReference type="Proteomes" id="UP000653565">
    <property type="component" value="Unassembled WGS sequence"/>
</dbReference>
<comment type="catalytic activity">
    <reaction evidence="25">
        <text>an alpha-D-Man-(1-&gt;3)-beta-D-Man-(1-&gt;4)-beta-D-GlcNAc-(1-&gt;4)-alpha-D-GlcNAc-diphospho-di-trans,poly-cis-dolichol + GDP-alpha-D-mannose = an alpha-D-Man-(1-&gt;3)-[alpha-D-Man-(1-&gt;6)]-beta-D-Man-(1-&gt;4)-beta-D-GlcNAc-(1-&gt;4)-alpha-D-GlcNAc-diphospho-di-trans,poly-cis-dolichol + GDP + H(+)</text>
        <dbReference type="Rhea" id="RHEA:29519"/>
        <dbReference type="Rhea" id="RHEA-COMP:19513"/>
        <dbReference type="Rhea" id="RHEA-COMP:19515"/>
        <dbReference type="ChEBI" id="CHEBI:15378"/>
        <dbReference type="ChEBI" id="CHEBI:57527"/>
        <dbReference type="ChEBI" id="CHEBI:58189"/>
        <dbReference type="ChEBI" id="CHEBI:132510"/>
        <dbReference type="ChEBI" id="CHEBI:132511"/>
        <dbReference type="EC" id="2.4.1.257"/>
    </reaction>
    <physiologicalReaction direction="left-to-right" evidence="25">
        <dbReference type="Rhea" id="RHEA:29520"/>
    </physiologicalReaction>
</comment>
<evidence type="ECO:0000256" key="14">
    <source>
        <dbReference type="ARBA" id="ARBA00023136"/>
    </source>
</evidence>
<comment type="pathway">
    <text evidence="4">Protein modification; protein glycosylation.</text>
</comment>
<dbReference type="AlphaFoldDB" id="A0A8H4GK29"/>
<dbReference type="GO" id="GO:0102704">
    <property type="term" value="F:GDP-Man:Man(2)GlcNAc(2)-PP-Dol alpha-1,6-mannosyltransferase activity"/>
    <property type="evidence" value="ECO:0007669"/>
    <property type="project" value="UniProtKB-EC"/>
</dbReference>
<dbReference type="GO" id="GO:0004378">
    <property type="term" value="F:GDP-Man:Man(1)GlcNAc(2)-PP-Dol alpha-1,3-mannosyltransferase activity"/>
    <property type="evidence" value="ECO:0007669"/>
    <property type="project" value="UniProtKB-EC"/>
</dbReference>
<dbReference type="Pfam" id="PF13439">
    <property type="entry name" value="Glyco_transf_4"/>
    <property type="match status" value="1"/>
</dbReference>
<evidence type="ECO:0000256" key="5">
    <source>
        <dbReference type="ARBA" id="ARBA00009481"/>
    </source>
</evidence>
<evidence type="ECO:0000256" key="22">
    <source>
        <dbReference type="ARBA" id="ARBA00032333"/>
    </source>
</evidence>
<evidence type="ECO:0000256" key="25">
    <source>
        <dbReference type="ARBA" id="ARBA00045104"/>
    </source>
</evidence>
<dbReference type="CDD" id="cd20085">
    <property type="entry name" value="XPF_nuclease_Mms4"/>
    <property type="match status" value="1"/>
</dbReference>
<feature type="compositionally biased region" description="Polar residues" evidence="26">
    <location>
        <begin position="485"/>
        <end position="506"/>
    </location>
</feature>
<dbReference type="GO" id="GO:0006281">
    <property type="term" value="P:DNA repair"/>
    <property type="evidence" value="ECO:0007669"/>
    <property type="project" value="UniProtKB-KW"/>
</dbReference>
<comment type="caution">
    <text evidence="28">The sequence shown here is derived from an EMBL/GenBank/DDBJ whole genome shotgun (WGS) entry which is preliminary data.</text>
</comment>
<dbReference type="GO" id="GO:0061982">
    <property type="term" value="P:meiosis I cell cycle process"/>
    <property type="evidence" value="ECO:0007669"/>
    <property type="project" value="UniProtKB-ARBA"/>
</dbReference>
<keyword evidence="11" id="KW-0227">DNA damage</keyword>
<dbReference type="Pfam" id="PF02732">
    <property type="entry name" value="ERCC4"/>
    <property type="match status" value="1"/>
</dbReference>
<dbReference type="CDD" id="cd03805">
    <property type="entry name" value="GT4_ALG2-like"/>
    <property type="match status" value="1"/>
</dbReference>
<keyword evidence="17" id="KW-0234">DNA repair</keyword>
<comment type="subcellular location">
    <subcellularLocation>
        <location evidence="3">Endoplasmic reticulum membrane</location>
    </subcellularLocation>
    <subcellularLocation>
        <location evidence="2">Nucleus</location>
    </subcellularLocation>
</comment>
<feature type="compositionally biased region" description="Basic and acidic residues" evidence="26">
    <location>
        <begin position="771"/>
        <end position="802"/>
    </location>
</feature>
<keyword evidence="9" id="KW-0808">Transferase</keyword>
<evidence type="ECO:0000256" key="3">
    <source>
        <dbReference type="ARBA" id="ARBA00004586"/>
    </source>
</evidence>
<evidence type="ECO:0000313" key="28">
    <source>
        <dbReference type="EMBL" id="KAF4230781.1"/>
    </source>
</evidence>
<dbReference type="PANTHER" id="PTHR45918:SF1">
    <property type="entry name" value="ALPHA-1,3_1,6-MANNOSYLTRANSFERASE ALG2"/>
    <property type="match status" value="1"/>
</dbReference>
<dbReference type="Gene3D" id="1.10.150.670">
    <property type="entry name" value="Crossover junction endonuclease EME1, DNA-binding domain"/>
    <property type="match status" value="1"/>
</dbReference>
<dbReference type="InterPro" id="IPR027054">
    <property type="entry name" value="ALG2"/>
</dbReference>
<evidence type="ECO:0000256" key="9">
    <source>
        <dbReference type="ARBA" id="ARBA00022679"/>
    </source>
</evidence>
<comment type="similarity">
    <text evidence="5">Belongs to the glycosyltransferase group 1 family. Glycosyltransferase 4 subfamily.</text>
</comment>
<evidence type="ECO:0000256" key="1">
    <source>
        <dbReference type="ARBA" id="ARBA00003142"/>
    </source>
</evidence>
<dbReference type="FunFam" id="3.40.50.2000:FF:000240">
    <property type="entry name" value="Alpha-1,2-mannosyltransferase (Alg2)"/>
    <property type="match status" value="1"/>
</dbReference>
<evidence type="ECO:0000313" key="29">
    <source>
        <dbReference type="Proteomes" id="UP000653565"/>
    </source>
</evidence>
<keyword evidence="12" id="KW-0256">Endoplasmic reticulum</keyword>
<keyword evidence="19" id="KW-0469">Meiosis</keyword>
<dbReference type="EMBL" id="JAAAPX010000112">
    <property type="protein sequence ID" value="KAF4230781.1"/>
    <property type="molecule type" value="Genomic_DNA"/>
</dbReference>
<keyword evidence="10" id="KW-0812">Transmembrane</keyword>
<dbReference type="OrthoDB" id="448893at2759"/>
<gene>
    <name evidence="28" type="ORF">CNMCM6805_000563</name>
</gene>
<keyword evidence="29" id="KW-1185">Reference proteome</keyword>
<evidence type="ECO:0000256" key="12">
    <source>
        <dbReference type="ARBA" id="ARBA00022824"/>
    </source>
</evidence>
<evidence type="ECO:0000256" key="11">
    <source>
        <dbReference type="ARBA" id="ARBA00022763"/>
    </source>
</evidence>
<evidence type="ECO:0000256" key="4">
    <source>
        <dbReference type="ARBA" id="ARBA00004922"/>
    </source>
</evidence>
<accession>A0A8H4GK29</accession>
<evidence type="ECO:0000256" key="19">
    <source>
        <dbReference type="ARBA" id="ARBA00023254"/>
    </source>
</evidence>
<evidence type="ECO:0000256" key="8">
    <source>
        <dbReference type="ARBA" id="ARBA00022676"/>
    </source>
</evidence>
<evidence type="ECO:0000256" key="7">
    <source>
        <dbReference type="ARBA" id="ARBA00012649"/>
    </source>
</evidence>
<dbReference type="GO" id="GO:0004518">
    <property type="term" value="F:nuclease activity"/>
    <property type="evidence" value="ECO:0007669"/>
    <property type="project" value="InterPro"/>
</dbReference>
<dbReference type="Pfam" id="PF21292">
    <property type="entry name" value="EME1-MUS81_C"/>
    <property type="match status" value="1"/>
</dbReference>
<evidence type="ECO:0000256" key="26">
    <source>
        <dbReference type="SAM" id="MobiDB-lite"/>
    </source>
</evidence>
<keyword evidence="8" id="KW-0328">Glycosyltransferase</keyword>
<feature type="compositionally biased region" description="Polar residues" evidence="26">
    <location>
        <begin position="975"/>
        <end position="986"/>
    </location>
</feature>
<proteinExistence type="inferred from homology"/>
<evidence type="ECO:0000259" key="27">
    <source>
        <dbReference type="SMART" id="SM00891"/>
    </source>
</evidence>
<dbReference type="InterPro" id="IPR006166">
    <property type="entry name" value="ERCC4_domain"/>
</dbReference>
<dbReference type="GO" id="GO:0006310">
    <property type="term" value="P:DNA recombination"/>
    <property type="evidence" value="ECO:0007669"/>
    <property type="project" value="UniProtKB-KW"/>
</dbReference>
<evidence type="ECO:0000256" key="18">
    <source>
        <dbReference type="ARBA" id="ARBA00023242"/>
    </source>
</evidence>
<organism evidence="28 29">
    <name type="scientific">Aspergillus fumigatiaffinis</name>
    <dbReference type="NCBI Taxonomy" id="340414"/>
    <lineage>
        <taxon>Eukaryota</taxon>
        <taxon>Fungi</taxon>
        <taxon>Dikarya</taxon>
        <taxon>Ascomycota</taxon>
        <taxon>Pezizomycotina</taxon>
        <taxon>Eurotiomycetes</taxon>
        <taxon>Eurotiomycetidae</taxon>
        <taxon>Eurotiales</taxon>
        <taxon>Aspergillaceae</taxon>
        <taxon>Aspergillus</taxon>
        <taxon>Aspergillus subgen. Fumigati</taxon>
    </lineage>
</organism>
<dbReference type="InterPro" id="IPR042530">
    <property type="entry name" value="EME1/EME2_C"/>
</dbReference>
<dbReference type="SMART" id="SM00891">
    <property type="entry name" value="ERCC4"/>
    <property type="match status" value="1"/>
</dbReference>
<sequence>MSRLKPSNVTIIHPDLGIGGAERLIIDVALALQSRGHKVTIYTSHRDKSHCFEEARDGTLDVRVRGNTLFPAHVGGRLHVLMAVLRQLHLTVSVLREIATIEEKDDIFVVDQVPACVPFLKTLGPRAARSSRSRQRILFYCHFPDQLLARRNEGGELLRLAKGLYRYPFDWFEGWAMSASDKVVANSKFTRGVVSEVFGKEKLGDVRIVYPCVDTKAGAPVGTEEGPLWGGKKILLSVNRFERKKDLALAIRAYHGLGEEKRRGTRLVIAGGYDNRVQENVQYHRELDQLATSLGLQTVTSKTVISALSIPDSIDVLFLLSVPTAFRDTLLSQAKLLLYTPINEHFGIVPVEAMRAGIPVLASNTGGPLETIVEGETGWLRDATVVADWTAVMDRVLYKMDQKDLDRMSAASKARVEKEFSLTAMGDRLEEEIADMLSKERRPFSGFHQLVFVFALLGIVSSILTLHVTSRNANRGTIAKRVRTGETSQRSRISSTNPQPRCSSTRKMPEVINLLSSTPPPPASQPRRRLVATLPSDPPLSSGRPPLLSDDIESLFAYDDIDKPAKRRRISEEVESTTNVDAQFSPTNLFLFSDDDIALPSDGPSTLKIPAWNEESDPIVFTSPAPVPGARPLTTLQTKPEEINTITIDDDDDDDHADVDIFNDAATGKDHIEDFSDQLGMPDIDELVRQARTAKPSGHENTLFSSRTASLLAGLQERSKATSSTGSRTKSRTAGPSKNAQERDVLDLDDDLSEVVAESRKPARKTTKLTAAEKEARAKEREAAKAQREHEKQLEKERQKKLKEEKAREKQLAADLAEVNKLKVDKKESTPEMILDLASSFRETSVGNQSIELMKRLGVEHTFFTSSIPNIVKWRRKITARYNETAGHWEPCPHHIREEEHVLCLVTAQEFVDMAIAPADPVTGTTELELHLDRIKKAYPRHKQIYLIEGLTAWMRKNQNTRNRAFQAQVRRQLDQNQNPDDPSSSTRRRKPAAKTAESTPPVDDDTIEDALLELQVTHACLIHHTSAAAESAEWIKNFTEHISTIPYKRERMDTNDSAFCMDTGQVKPGEDKADTFVKMLQEVNRVTASMAYGIAARYPSVVDLVRGMHRHGPSMLEDVKKSANKNGALTDSRIGPAASKRLYKVFMGLDPSSTDI</sequence>
<dbReference type="FunFam" id="3.40.50.10130:FF:000010">
    <property type="entry name" value="Crossover junction endonuclease eme1"/>
    <property type="match status" value="1"/>
</dbReference>
<evidence type="ECO:0000256" key="24">
    <source>
        <dbReference type="ARBA" id="ARBA00045103"/>
    </source>
</evidence>
<feature type="region of interest" description="Disordered" evidence="26">
    <location>
        <begin position="716"/>
        <end position="802"/>
    </location>
</feature>
<dbReference type="InterPro" id="IPR028098">
    <property type="entry name" value="Glyco_trans_4-like_N"/>
</dbReference>
<reference evidence="28" key="1">
    <citation type="journal article" date="2020" name="bioRxiv">
        <title>Genomic and phenotypic heterogeneity of clinical isolates of the human pathogens Aspergillus fumigatus, Aspergillus lentulus and Aspergillus fumigatiaffinis.</title>
        <authorList>
            <person name="dos Santos R.A.C."/>
            <person name="Steenwyk J.L."/>
            <person name="Rivero-Menendez O."/>
            <person name="Mead M.E."/>
            <person name="Silva L.P."/>
            <person name="Bastos R.W."/>
            <person name="Alastruey-Izquierdo A."/>
            <person name="Goldman G.H."/>
            <person name="Rokas A."/>
        </authorList>
    </citation>
    <scope>NUCLEOTIDE SEQUENCE</scope>
    <source>
        <strain evidence="28">CNM-CM6805</strain>
    </source>
</reference>
<dbReference type="UniPathway" id="UPA00378"/>
<evidence type="ECO:0000256" key="2">
    <source>
        <dbReference type="ARBA" id="ARBA00004123"/>
    </source>
</evidence>
<evidence type="ECO:0000256" key="16">
    <source>
        <dbReference type="ARBA" id="ARBA00023180"/>
    </source>
</evidence>
<feature type="compositionally biased region" description="Low complexity" evidence="26">
    <location>
        <begin position="721"/>
        <end position="735"/>
    </location>
</feature>
<evidence type="ECO:0000256" key="10">
    <source>
        <dbReference type="ARBA" id="ARBA00022692"/>
    </source>
</evidence>
<evidence type="ECO:0000256" key="23">
    <source>
        <dbReference type="ARBA" id="ARBA00032874"/>
    </source>
</evidence>
<keyword evidence="15" id="KW-0233">DNA recombination</keyword>
<dbReference type="EC" id="2.4.1.132" evidence="7"/>
<keyword evidence="16" id="KW-0325">Glycoprotein</keyword>
<comment type="catalytic activity">
    <reaction evidence="24">
        <text>a beta-D-Man-(1-&gt;4)-beta-D-GlcNAc-(1-&gt;4)-alpha-D-GlcNAc-diphospho-di-trans,poly-cis-dolichol + GDP-alpha-D-mannose = an alpha-D-Man-(1-&gt;3)-beta-D-Man-(1-&gt;4)-beta-D-GlcNAc-(1-&gt;4)-alpha-D-GlcNAc-diphospho-di-trans,poly-cis-dolichol + GDP + H(+)</text>
        <dbReference type="Rhea" id="RHEA:29515"/>
        <dbReference type="Rhea" id="RHEA-COMP:19511"/>
        <dbReference type="Rhea" id="RHEA-COMP:19513"/>
        <dbReference type="ChEBI" id="CHEBI:15378"/>
        <dbReference type="ChEBI" id="CHEBI:57527"/>
        <dbReference type="ChEBI" id="CHEBI:58189"/>
        <dbReference type="ChEBI" id="CHEBI:58472"/>
        <dbReference type="ChEBI" id="CHEBI:132510"/>
        <dbReference type="EC" id="2.4.1.132"/>
    </reaction>
    <physiologicalReaction direction="left-to-right" evidence="24">
        <dbReference type="Rhea" id="RHEA:29516"/>
    </physiologicalReaction>
</comment>
<dbReference type="GO" id="GO:0003677">
    <property type="term" value="F:DNA binding"/>
    <property type="evidence" value="ECO:0007669"/>
    <property type="project" value="InterPro"/>
</dbReference>
<reference evidence="28" key="2">
    <citation type="submission" date="2020-04" db="EMBL/GenBank/DDBJ databases">
        <authorList>
            <person name="Santos R.A.C."/>
            <person name="Steenwyk J.L."/>
            <person name="Rivero-Menendez O."/>
            <person name="Mead M.E."/>
            <person name="Silva L.P."/>
            <person name="Bastos R.W."/>
            <person name="Alastruey-Izquierdo A."/>
            <person name="Goldman G.H."/>
            <person name="Rokas A."/>
        </authorList>
    </citation>
    <scope>NUCLEOTIDE SEQUENCE</scope>
    <source>
        <strain evidence="28">CNM-CM6805</strain>
    </source>
</reference>
<dbReference type="InterPro" id="IPR001296">
    <property type="entry name" value="Glyco_trans_1"/>
</dbReference>
<feature type="region of interest" description="Disordered" evidence="26">
    <location>
        <begin position="971"/>
        <end position="1005"/>
    </location>
</feature>
<evidence type="ECO:0000256" key="13">
    <source>
        <dbReference type="ARBA" id="ARBA00022989"/>
    </source>
</evidence>
<dbReference type="Gene3D" id="3.40.50.10130">
    <property type="match status" value="1"/>
</dbReference>